<feature type="non-terminal residue" evidence="1">
    <location>
        <position position="1"/>
    </location>
</feature>
<dbReference type="CDD" id="cd09275">
    <property type="entry name" value="RNase_HI_RT_DIRS1"/>
    <property type="match status" value="1"/>
</dbReference>
<dbReference type="InterPro" id="IPR052055">
    <property type="entry name" value="Hepadnavirus_pol/RT"/>
</dbReference>
<evidence type="ECO:0000313" key="2">
    <source>
        <dbReference type="Proteomes" id="UP000008237"/>
    </source>
</evidence>
<protein>
    <submittedName>
        <fullName evidence="1">Uncharacterized protein</fullName>
    </submittedName>
</protein>
<feature type="non-terminal residue" evidence="1">
    <location>
        <position position="149"/>
    </location>
</feature>
<dbReference type="PANTHER" id="PTHR33050:SF7">
    <property type="entry name" value="RIBONUCLEASE H"/>
    <property type="match status" value="1"/>
</dbReference>
<dbReference type="PANTHER" id="PTHR33050">
    <property type="entry name" value="REVERSE TRANSCRIPTASE DOMAIN-CONTAINING PROTEIN"/>
    <property type="match status" value="1"/>
</dbReference>
<proteinExistence type="predicted"/>
<sequence length="149" mass="17428">DNTTALSYINRFGSVQYPVLLAIARDIWQWCEERDIFLYASYIASIDNVIADNESRISDTDTEWSLTDCAFQLIDRHFGPFAIDLFASAINTKNDLYVSWFPNPGSWATFTLDWHRFYFYAFPPFILFSRGLRKFIDDKAIGVLVVPWW</sequence>
<dbReference type="OMA" id="CEERDIF"/>
<dbReference type="InParanoid" id="E2C6U4"/>
<dbReference type="Proteomes" id="UP000008237">
    <property type="component" value="Unassembled WGS sequence"/>
</dbReference>
<dbReference type="STRING" id="610380.E2C6U4"/>
<evidence type="ECO:0000313" key="1">
    <source>
        <dbReference type="EMBL" id="EFN76336.1"/>
    </source>
</evidence>
<accession>E2C6U4</accession>
<dbReference type="AlphaFoldDB" id="E2C6U4"/>
<organism evidence="2">
    <name type="scientific">Harpegnathos saltator</name>
    <name type="common">Jerdon's jumping ant</name>
    <dbReference type="NCBI Taxonomy" id="610380"/>
    <lineage>
        <taxon>Eukaryota</taxon>
        <taxon>Metazoa</taxon>
        <taxon>Ecdysozoa</taxon>
        <taxon>Arthropoda</taxon>
        <taxon>Hexapoda</taxon>
        <taxon>Insecta</taxon>
        <taxon>Pterygota</taxon>
        <taxon>Neoptera</taxon>
        <taxon>Endopterygota</taxon>
        <taxon>Hymenoptera</taxon>
        <taxon>Apocrita</taxon>
        <taxon>Aculeata</taxon>
        <taxon>Formicoidea</taxon>
        <taxon>Formicidae</taxon>
        <taxon>Ponerinae</taxon>
        <taxon>Ponerini</taxon>
        <taxon>Harpegnathos</taxon>
    </lineage>
</organism>
<gene>
    <name evidence="1" type="ORF">EAI_10577</name>
</gene>
<dbReference type="EMBL" id="GL453197">
    <property type="protein sequence ID" value="EFN76336.1"/>
    <property type="molecule type" value="Genomic_DNA"/>
</dbReference>
<reference evidence="1 2" key="1">
    <citation type="journal article" date="2010" name="Science">
        <title>Genomic comparison of the ants Camponotus floridanus and Harpegnathos saltator.</title>
        <authorList>
            <person name="Bonasio R."/>
            <person name="Zhang G."/>
            <person name="Ye C."/>
            <person name="Mutti N.S."/>
            <person name="Fang X."/>
            <person name="Qin N."/>
            <person name="Donahue G."/>
            <person name="Yang P."/>
            <person name="Li Q."/>
            <person name="Li C."/>
            <person name="Zhang P."/>
            <person name="Huang Z."/>
            <person name="Berger S.L."/>
            <person name="Reinberg D."/>
            <person name="Wang J."/>
            <person name="Liebig J."/>
        </authorList>
    </citation>
    <scope>NUCLEOTIDE SEQUENCE [LARGE SCALE GENOMIC DNA]</scope>
    <source>
        <strain evidence="1 2">R22 G/1</strain>
    </source>
</reference>
<name>E2C6U4_HARSA</name>
<keyword evidence="2" id="KW-1185">Reference proteome</keyword>